<gene>
    <name evidence="1" type="ORF">M378DRAFT_1008979</name>
</gene>
<sequence length="84" mass="9833">MDLILHCQSETALASHHHSGPHPRTLRSHATWHYFYFRAKHAKRLHRLHLDSNHHGSLLIMSSTYSAPQNADLFNTEKWPEVAW</sequence>
<dbReference type="InParanoid" id="A0A0C2WRL7"/>
<proteinExistence type="predicted"/>
<protein>
    <submittedName>
        <fullName evidence="1">Uncharacterized protein</fullName>
    </submittedName>
</protein>
<dbReference type="EMBL" id="KN818316">
    <property type="protein sequence ID" value="KIL59391.1"/>
    <property type="molecule type" value="Genomic_DNA"/>
</dbReference>
<reference evidence="1 2" key="1">
    <citation type="submission" date="2014-04" db="EMBL/GenBank/DDBJ databases">
        <title>Evolutionary Origins and Diversification of the Mycorrhizal Mutualists.</title>
        <authorList>
            <consortium name="DOE Joint Genome Institute"/>
            <consortium name="Mycorrhizal Genomics Consortium"/>
            <person name="Kohler A."/>
            <person name="Kuo A."/>
            <person name="Nagy L.G."/>
            <person name="Floudas D."/>
            <person name="Copeland A."/>
            <person name="Barry K.W."/>
            <person name="Cichocki N."/>
            <person name="Veneault-Fourrey C."/>
            <person name="LaButti K."/>
            <person name="Lindquist E.A."/>
            <person name="Lipzen A."/>
            <person name="Lundell T."/>
            <person name="Morin E."/>
            <person name="Murat C."/>
            <person name="Riley R."/>
            <person name="Ohm R."/>
            <person name="Sun H."/>
            <person name="Tunlid A."/>
            <person name="Henrissat B."/>
            <person name="Grigoriev I.V."/>
            <person name="Hibbett D.S."/>
            <person name="Martin F."/>
        </authorList>
    </citation>
    <scope>NUCLEOTIDE SEQUENCE [LARGE SCALE GENOMIC DNA]</scope>
    <source>
        <strain evidence="1 2">Koide BX008</strain>
    </source>
</reference>
<accession>A0A0C2WRL7</accession>
<dbReference type="HOGENOM" id="CLU_2526994_0_0_1"/>
<organism evidence="1 2">
    <name type="scientific">Amanita muscaria (strain Koide BX008)</name>
    <dbReference type="NCBI Taxonomy" id="946122"/>
    <lineage>
        <taxon>Eukaryota</taxon>
        <taxon>Fungi</taxon>
        <taxon>Dikarya</taxon>
        <taxon>Basidiomycota</taxon>
        <taxon>Agaricomycotina</taxon>
        <taxon>Agaricomycetes</taxon>
        <taxon>Agaricomycetidae</taxon>
        <taxon>Agaricales</taxon>
        <taxon>Pluteineae</taxon>
        <taxon>Amanitaceae</taxon>
        <taxon>Amanita</taxon>
    </lineage>
</organism>
<name>A0A0C2WRL7_AMAMK</name>
<keyword evidence="2" id="KW-1185">Reference proteome</keyword>
<dbReference type="Proteomes" id="UP000054549">
    <property type="component" value="Unassembled WGS sequence"/>
</dbReference>
<evidence type="ECO:0000313" key="1">
    <source>
        <dbReference type="EMBL" id="KIL59391.1"/>
    </source>
</evidence>
<evidence type="ECO:0000313" key="2">
    <source>
        <dbReference type="Proteomes" id="UP000054549"/>
    </source>
</evidence>
<dbReference type="AlphaFoldDB" id="A0A0C2WRL7"/>